<accession>A0ABY6LRV4</accession>
<dbReference type="Proteomes" id="UP001235939">
    <property type="component" value="Chromosome 23"/>
</dbReference>
<proteinExistence type="predicted"/>
<protein>
    <submittedName>
        <fullName evidence="1">Uncharacterized protein</fullName>
    </submittedName>
</protein>
<evidence type="ECO:0000313" key="1">
    <source>
        <dbReference type="EMBL" id="UYV83589.1"/>
    </source>
</evidence>
<keyword evidence="2" id="KW-1185">Reference proteome</keyword>
<evidence type="ECO:0000313" key="2">
    <source>
        <dbReference type="Proteomes" id="UP001235939"/>
    </source>
</evidence>
<name>A0ABY6LRV4_9ARAC</name>
<reference evidence="1 2" key="1">
    <citation type="submission" date="2022-03" db="EMBL/GenBank/DDBJ databases">
        <title>A chromosomal length assembly of Cordylochernes scorpioides.</title>
        <authorList>
            <person name="Zeh D."/>
            <person name="Zeh J."/>
        </authorList>
    </citation>
    <scope>NUCLEOTIDE SEQUENCE [LARGE SCALE GENOMIC DNA]</scope>
    <source>
        <strain evidence="1">IN4F17</strain>
        <tissue evidence="1">Whole Body</tissue>
    </source>
</reference>
<gene>
    <name evidence="1" type="ORF">LAZ67_23001543</name>
</gene>
<sequence>MLRTCRTSLTICNSAGQVIEGSALRDMAYASFKEHFSCQACSPEDIEEFLRGATLTINLEECDPLRFPKLKSVLPSTFCWKKKFCLSEAQNKDYQLVVSKFQNYFIGKRNIIYERAKFNRRSQGDSEPVEEFITSLYVLAENCNYGILKEEMIRDRLVVDMKNLQLLEKSQSSNIRNVANRKGGKFPYLIRV</sequence>
<dbReference type="PANTHER" id="PTHR33198">
    <property type="entry name" value="ANK_REP_REGION DOMAIN-CONTAINING PROTEIN-RELATED"/>
    <property type="match status" value="1"/>
</dbReference>
<organism evidence="1 2">
    <name type="scientific">Cordylochernes scorpioides</name>
    <dbReference type="NCBI Taxonomy" id="51811"/>
    <lineage>
        <taxon>Eukaryota</taxon>
        <taxon>Metazoa</taxon>
        <taxon>Ecdysozoa</taxon>
        <taxon>Arthropoda</taxon>
        <taxon>Chelicerata</taxon>
        <taxon>Arachnida</taxon>
        <taxon>Pseudoscorpiones</taxon>
        <taxon>Cheliferoidea</taxon>
        <taxon>Chernetidae</taxon>
        <taxon>Cordylochernes</taxon>
    </lineage>
</organism>
<dbReference type="EMBL" id="CP092885">
    <property type="protein sequence ID" value="UYV83589.1"/>
    <property type="molecule type" value="Genomic_DNA"/>
</dbReference>